<dbReference type="Proteomes" id="UP000283522">
    <property type="component" value="Unassembled WGS sequence"/>
</dbReference>
<keyword evidence="2" id="KW-1185">Reference proteome</keyword>
<proteinExistence type="predicted"/>
<dbReference type="NCBIfam" id="NF033832">
    <property type="entry name" value="sce7726_fam"/>
    <property type="match status" value="1"/>
</dbReference>
<sequence>MENLDSLREFFNAKTLKSYHPLMSEKELTKWLESLSSNSYYSFHSKIDFLQQLNSLALSHLEDELFLKHLLTKSFFKENIVGAFEVRALSSRLDLLKINGVTTAFEIKSEFDSLEKLDKQSRDYLALFEYNYLVVAEKHLEKADQMLPGEFGIYTVKNKKLKRFRSSKRNRTINPLSQLSTLTAKELRAEFKSTESDFILAKYSSTMINAAFKKILKKRYAQKWNFIKERSSQIFPLDYQYFFHHPINPQLIYSR</sequence>
<organism evidence="1 2">
    <name type="scientific">Algoriphagus lacus</name>
    <dbReference type="NCBI Taxonomy" id="2056311"/>
    <lineage>
        <taxon>Bacteria</taxon>
        <taxon>Pseudomonadati</taxon>
        <taxon>Bacteroidota</taxon>
        <taxon>Cytophagia</taxon>
        <taxon>Cytophagales</taxon>
        <taxon>Cyclobacteriaceae</taxon>
        <taxon>Algoriphagus</taxon>
    </lineage>
</organism>
<evidence type="ECO:0000313" key="2">
    <source>
        <dbReference type="Proteomes" id="UP000283522"/>
    </source>
</evidence>
<accession>A0A418PLK5</accession>
<protein>
    <recommendedName>
        <fullName evidence="3">Sce7726 family protein</fullName>
    </recommendedName>
</protein>
<comment type="caution">
    <text evidence="1">The sequence shown here is derived from an EMBL/GenBank/DDBJ whole genome shotgun (WGS) entry which is preliminary data.</text>
</comment>
<gene>
    <name evidence="1" type="ORF">D0X99_19585</name>
</gene>
<reference evidence="1 2" key="1">
    <citation type="submission" date="2018-09" db="EMBL/GenBank/DDBJ databases">
        <authorList>
            <person name="Wang X."/>
            <person name="Du Z."/>
        </authorList>
    </citation>
    <scope>NUCLEOTIDE SEQUENCE [LARGE SCALE GENOMIC DNA]</scope>
    <source>
        <strain evidence="1 2">N3</strain>
    </source>
</reference>
<name>A0A418PLK5_9BACT</name>
<dbReference type="EMBL" id="QXML01000016">
    <property type="protein sequence ID" value="RIW12160.1"/>
    <property type="molecule type" value="Genomic_DNA"/>
</dbReference>
<dbReference type="InterPro" id="IPR047729">
    <property type="entry name" value="Sce7726-like"/>
</dbReference>
<dbReference type="AlphaFoldDB" id="A0A418PLK5"/>
<evidence type="ECO:0000313" key="1">
    <source>
        <dbReference type="EMBL" id="RIW12160.1"/>
    </source>
</evidence>
<evidence type="ECO:0008006" key="3">
    <source>
        <dbReference type="Google" id="ProtNLM"/>
    </source>
</evidence>